<organism evidence="1 2">
    <name type="scientific">Halosegnis marinus</name>
    <dbReference type="NCBI Taxonomy" id="3034023"/>
    <lineage>
        <taxon>Archaea</taxon>
        <taxon>Methanobacteriati</taxon>
        <taxon>Methanobacteriota</taxon>
        <taxon>Stenosarchaea group</taxon>
        <taxon>Halobacteria</taxon>
        <taxon>Halobacteriales</taxon>
        <taxon>Natronomonadaceae</taxon>
        <taxon>Halosegnis</taxon>
    </lineage>
</organism>
<reference evidence="1 2" key="1">
    <citation type="journal article" date="2019" name="Int. J. Syst. Evol. Microbiol.">
        <title>The Global Catalogue of Microorganisms (GCM) 10K type strain sequencing project: providing services to taxonomists for standard genome sequencing and annotation.</title>
        <authorList>
            <consortium name="The Broad Institute Genomics Platform"/>
            <consortium name="The Broad Institute Genome Sequencing Center for Infectious Disease"/>
            <person name="Wu L."/>
            <person name="Ma J."/>
        </authorList>
    </citation>
    <scope>NUCLEOTIDE SEQUENCE [LARGE SCALE GENOMIC DNA]</scope>
    <source>
        <strain evidence="1 2">DT85</strain>
    </source>
</reference>
<accession>A0ABD5ZT99</accession>
<dbReference type="GeneID" id="79268349"/>
<dbReference type="AlphaFoldDB" id="A0ABD5ZT99"/>
<gene>
    <name evidence="1" type="ORF">ACFQJ4_15020</name>
</gene>
<keyword evidence="2" id="KW-1185">Reference proteome</keyword>
<dbReference type="EMBL" id="JBHTAP010000002">
    <property type="protein sequence ID" value="MFC7236610.1"/>
    <property type="molecule type" value="Genomic_DNA"/>
</dbReference>
<proteinExistence type="predicted"/>
<comment type="caution">
    <text evidence="1">The sequence shown here is derived from an EMBL/GenBank/DDBJ whole genome shotgun (WGS) entry which is preliminary data.</text>
</comment>
<evidence type="ECO:0008006" key="3">
    <source>
        <dbReference type="Google" id="ProtNLM"/>
    </source>
</evidence>
<dbReference type="RefSeq" id="WP_276236305.1">
    <property type="nucleotide sequence ID" value="NZ_CP119803.1"/>
</dbReference>
<protein>
    <recommendedName>
        <fullName evidence="3">Ribbon-helix-helix protein, CopG family</fullName>
    </recommendedName>
</protein>
<name>A0ABD5ZT99_9EURY</name>
<evidence type="ECO:0000313" key="1">
    <source>
        <dbReference type="EMBL" id="MFC7236610.1"/>
    </source>
</evidence>
<sequence length="68" mass="7490">MSDAPLEHRHTVWLSVEQLAGLEDLVADGRSPNVSAAIRTAIDGKLERVHAETADPYPVPDHLHEARQ</sequence>
<evidence type="ECO:0000313" key="2">
    <source>
        <dbReference type="Proteomes" id="UP001596398"/>
    </source>
</evidence>
<dbReference type="Proteomes" id="UP001596398">
    <property type="component" value="Unassembled WGS sequence"/>
</dbReference>